<dbReference type="InterPro" id="IPR056396">
    <property type="entry name" value="HEAT_SCC3-SA"/>
</dbReference>
<protein>
    <recommendedName>
        <fullName evidence="3">SCD domain-containing protein</fullName>
    </recommendedName>
</protein>
<evidence type="ECO:0000313" key="5">
    <source>
        <dbReference type="Proteomes" id="UP000694543"/>
    </source>
</evidence>
<name>A0A8C3KVI0_CHRPC</name>
<feature type="compositionally biased region" description="Low complexity" evidence="2">
    <location>
        <begin position="782"/>
        <end position="794"/>
    </location>
</feature>
<dbReference type="GO" id="GO:0005634">
    <property type="term" value="C:nucleus"/>
    <property type="evidence" value="ECO:0007669"/>
    <property type="project" value="TreeGrafter"/>
</dbReference>
<dbReference type="InterPro" id="IPR039662">
    <property type="entry name" value="Cohesin_Scc3/SA"/>
</dbReference>
<evidence type="ECO:0000259" key="3">
    <source>
        <dbReference type="PROSITE" id="PS51425"/>
    </source>
</evidence>
<dbReference type="AlphaFoldDB" id="A0A8C3KVI0"/>
<dbReference type="PANTHER" id="PTHR11199:SF6">
    <property type="entry name" value="COHESIN SUBUNIT SA-1"/>
    <property type="match status" value="1"/>
</dbReference>
<reference evidence="4" key="2">
    <citation type="submission" date="2025-09" db="UniProtKB">
        <authorList>
            <consortium name="Ensembl"/>
        </authorList>
    </citation>
    <scope>IDENTIFICATION</scope>
</reference>
<feature type="domain" description="SCD" evidence="3">
    <location>
        <begin position="67"/>
        <end position="152"/>
    </location>
</feature>
<dbReference type="InterPro" id="IPR016024">
    <property type="entry name" value="ARM-type_fold"/>
</dbReference>
<dbReference type="PROSITE" id="PS51425">
    <property type="entry name" value="SCD"/>
    <property type="match status" value="1"/>
</dbReference>
<organism evidence="4 5">
    <name type="scientific">Chrysolophus pictus</name>
    <name type="common">Golden pheasant</name>
    <name type="synonym">Phasianus pictus</name>
    <dbReference type="NCBI Taxonomy" id="9089"/>
    <lineage>
        <taxon>Eukaryota</taxon>
        <taxon>Metazoa</taxon>
        <taxon>Chordata</taxon>
        <taxon>Craniata</taxon>
        <taxon>Vertebrata</taxon>
        <taxon>Euteleostomi</taxon>
        <taxon>Archelosauria</taxon>
        <taxon>Archosauria</taxon>
        <taxon>Dinosauria</taxon>
        <taxon>Saurischia</taxon>
        <taxon>Theropoda</taxon>
        <taxon>Coelurosauria</taxon>
        <taxon>Aves</taxon>
        <taxon>Neognathae</taxon>
        <taxon>Galloanserae</taxon>
        <taxon>Galliformes</taxon>
        <taxon>Phasianidae</taxon>
        <taxon>Phasianinae</taxon>
        <taxon>Chrysolophus</taxon>
    </lineage>
</organism>
<evidence type="ECO:0000313" key="4">
    <source>
        <dbReference type="Ensembl" id="ENSCPIP00010001203.1"/>
    </source>
</evidence>
<dbReference type="GO" id="GO:0003682">
    <property type="term" value="F:chromatin binding"/>
    <property type="evidence" value="ECO:0007669"/>
    <property type="project" value="TreeGrafter"/>
</dbReference>
<dbReference type="GO" id="GO:0008278">
    <property type="term" value="C:cohesin complex"/>
    <property type="evidence" value="ECO:0007669"/>
    <property type="project" value="TreeGrafter"/>
</dbReference>
<comment type="similarity">
    <text evidence="1">Belongs to the SCC3 family.</text>
</comment>
<dbReference type="Proteomes" id="UP000694543">
    <property type="component" value="Unplaced"/>
</dbReference>
<dbReference type="Ensembl" id="ENSCPIT00010001384.1">
    <property type="protein sequence ID" value="ENSCPIP00010001203.1"/>
    <property type="gene ID" value="ENSCPIG00010000927.1"/>
</dbReference>
<proteinExistence type="inferred from homology"/>
<dbReference type="Pfam" id="PF24571">
    <property type="entry name" value="HEAT_SCC3-SA"/>
    <property type="match status" value="1"/>
</dbReference>
<evidence type="ECO:0000256" key="1">
    <source>
        <dbReference type="ARBA" id="ARBA00005486"/>
    </source>
</evidence>
<sequence length="977" mass="112548">MKLMTALVNVALNLSIHQDNTQRQYEAERNKMIGKRANERLELLLQKRKEQWELELNGMSVICWFFFFFLTSDAIAEIRAVCIEEIGVWMKMYSDAFLNDSYLKYVGWTLHDRQGEVRLKCLKALQSLYTNRELFPKLELFTNRFKDRIVSMTLDKEYDVAVEAIRLVTLILHGSEEALSNEDCENVYHLVYSAHRPVAVAAGEFLHKKRGGHPNGNLIRMLVLFFLESELHEHAAYLVDSLWESSQELLKDWECMTELLLEEPVQGEEAMSDRQESALIELMVCTIRQAAEAHPPVGRGTGKRVLTAKERKTQIDDRNKLTEHFIIALPMLLSKYSADAEKVANLLQIPQYFDLEIYSTGRMEKHLDALLKQIKFVVEKHVESDVLEACSKTYSILCSEEYTIQNRVDIAHSQLIDEFVDRFNHSVEDLLQEGEEADDDDIYNVLSTLKRLTSFHNAHDLTKWDLFSNCYRLLRTGIEHGAMPEQIVVQALQCSHYSILWQLVKITEGSPSKEDLLVLRKTVKSFLAVCQQCLSNVNTPVKEQAFMLLCDLLMIFSHQLMTGGREGLQPLVFNPDSGLQSELLSFVMDHVFIDQDDENQSMEGDEEDEANKIEALHKRRNLLAAFSKLIIYDIVDMHAAADIFKHYMKLFNELVQEQGPNLDRTSAHVSGIKELARRFALTFGLDQIKTREAVATLHKDGIEFAFKYQNQKGQDYPPPNLAFLEVLSEFSSKLLRQDKKTVHTYLEKFLTEQMMERREDVWLPLISYRNSLVTGGEDDRMSVNSGSSSSKTSSVRNKKGRPPLHKKRVEDESLEGSWLNRNENIHTPGALQAPQLTSTVLRENTRQMGEQIQEHESEQGSEQDFLHNPQMQISWLGQQKLEDLNRKDRTGMNYMKGRTGVRHAVRGLMEDDAEPIFEDVMMSSRGQLEDMNEEFEDTMVIDLPPSRNRRERAELRPDFFDSAAIIEDDSGFGMPMF</sequence>
<feature type="compositionally biased region" description="Basic residues" evidence="2">
    <location>
        <begin position="796"/>
        <end position="807"/>
    </location>
</feature>
<dbReference type="InterPro" id="IPR020839">
    <property type="entry name" value="SCD"/>
</dbReference>
<accession>A0A8C3KVI0</accession>
<keyword evidence="5" id="KW-1185">Reference proteome</keyword>
<feature type="region of interest" description="Disordered" evidence="2">
    <location>
        <begin position="776"/>
        <end position="815"/>
    </location>
</feature>
<dbReference type="Pfam" id="PF21581">
    <property type="entry name" value="SCD"/>
    <property type="match status" value="1"/>
</dbReference>
<dbReference type="GO" id="GO:0007062">
    <property type="term" value="P:sister chromatid cohesion"/>
    <property type="evidence" value="ECO:0007669"/>
    <property type="project" value="TreeGrafter"/>
</dbReference>
<evidence type="ECO:0000256" key="2">
    <source>
        <dbReference type="SAM" id="MobiDB-lite"/>
    </source>
</evidence>
<dbReference type="PANTHER" id="PTHR11199">
    <property type="entry name" value="STROMAL ANTIGEN"/>
    <property type="match status" value="1"/>
</dbReference>
<reference evidence="4" key="1">
    <citation type="submission" date="2025-08" db="UniProtKB">
        <authorList>
            <consortium name="Ensembl"/>
        </authorList>
    </citation>
    <scope>IDENTIFICATION</scope>
</reference>
<dbReference type="GO" id="GO:0000785">
    <property type="term" value="C:chromatin"/>
    <property type="evidence" value="ECO:0007669"/>
    <property type="project" value="TreeGrafter"/>
</dbReference>
<dbReference type="SUPFAM" id="SSF48371">
    <property type="entry name" value="ARM repeat"/>
    <property type="match status" value="1"/>
</dbReference>